<sequence length="373" mass="39539">MAVQSGSLSLTGLQARHTKGKQLALSASPAASAVAPASSASVGGANLTVDAAIVAATAAGNGTTDPLMSMTKEVLGEQFPDSVKTALLGFPAGAQEDIAASLLTLGPQMEAIVPIVHARILARQSAYVFVHRGLLGCHCEIDVRRLTCEPSRTPRARYAAAWAIHDAYIPEVTSAKDTEGNAYTESPLGNYSAREFSKEKKMNDEAKPKVNQKSWAHGNGIQRARLKGLDGWKGEPKRRNPSEMKILIIVLACTIGRAVPQRDGLCHLQKILSDNNRASAQRAGRAIASVWGQVADRNAESAGAEVWVKTSMGAMKICKGSSEVAGAKNMPTRLNSSEKGTRCQKRLEFKRISQEHGFGLLGGGWSLTTGVTA</sequence>
<organism evidence="1 2">
    <name type="scientific">Mycena rosella</name>
    <name type="common">Pink bonnet</name>
    <name type="synonym">Agaricus rosellus</name>
    <dbReference type="NCBI Taxonomy" id="1033263"/>
    <lineage>
        <taxon>Eukaryota</taxon>
        <taxon>Fungi</taxon>
        <taxon>Dikarya</taxon>
        <taxon>Basidiomycota</taxon>
        <taxon>Agaricomycotina</taxon>
        <taxon>Agaricomycetes</taxon>
        <taxon>Agaricomycetidae</taxon>
        <taxon>Agaricales</taxon>
        <taxon>Marasmiineae</taxon>
        <taxon>Mycenaceae</taxon>
        <taxon>Mycena</taxon>
    </lineage>
</organism>
<dbReference type="AlphaFoldDB" id="A0AAD7D305"/>
<evidence type="ECO:0000313" key="1">
    <source>
        <dbReference type="EMBL" id="KAJ7676370.1"/>
    </source>
</evidence>
<evidence type="ECO:0000313" key="2">
    <source>
        <dbReference type="Proteomes" id="UP001221757"/>
    </source>
</evidence>
<dbReference type="Proteomes" id="UP001221757">
    <property type="component" value="Unassembled WGS sequence"/>
</dbReference>
<reference evidence="1" key="1">
    <citation type="submission" date="2023-03" db="EMBL/GenBank/DDBJ databases">
        <title>Massive genome expansion in bonnet fungi (Mycena s.s.) driven by repeated elements and novel gene families across ecological guilds.</title>
        <authorList>
            <consortium name="Lawrence Berkeley National Laboratory"/>
            <person name="Harder C.B."/>
            <person name="Miyauchi S."/>
            <person name="Viragh M."/>
            <person name="Kuo A."/>
            <person name="Thoen E."/>
            <person name="Andreopoulos B."/>
            <person name="Lu D."/>
            <person name="Skrede I."/>
            <person name="Drula E."/>
            <person name="Henrissat B."/>
            <person name="Morin E."/>
            <person name="Kohler A."/>
            <person name="Barry K."/>
            <person name="LaButti K."/>
            <person name="Morin E."/>
            <person name="Salamov A."/>
            <person name="Lipzen A."/>
            <person name="Mereny Z."/>
            <person name="Hegedus B."/>
            <person name="Baldrian P."/>
            <person name="Stursova M."/>
            <person name="Weitz H."/>
            <person name="Taylor A."/>
            <person name="Grigoriev I.V."/>
            <person name="Nagy L.G."/>
            <person name="Martin F."/>
            <person name="Kauserud H."/>
        </authorList>
    </citation>
    <scope>NUCLEOTIDE SEQUENCE</scope>
    <source>
        <strain evidence="1">CBHHK067</strain>
    </source>
</reference>
<name>A0AAD7D305_MYCRO</name>
<keyword evidence="2" id="KW-1185">Reference proteome</keyword>
<comment type="caution">
    <text evidence="1">The sequence shown here is derived from an EMBL/GenBank/DDBJ whole genome shotgun (WGS) entry which is preliminary data.</text>
</comment>
<proteinExistence type="predicted"/>
<accession>A0AAD7D305</accession>
<gene>
    <name evidence="1" type="ORF">B0H17DRAFT_1238123</name>
</gene>
<dbReference type="EMBL" id="JARKIE010000143">
    <property type="protein sequence ID" value="KAJ7676370.1"/>
    <property type="molecule type" value="Genomic_DNA"/>
</dbReference>
<protein>
    <submittedName>
        <fullName evidence="1">Uncharacterized protein</fullName>
    </submittedName>
</protein>